<sequence length="35" mass="3772">MSAEGKRCQEIYSDNLQRCSGDEGSPENVLGCVPV</sequence>
<dbReference type="AlphaFoldDB" id="A0A182WPS7"/>
<protein>
    <submittedName>
        <fullName evidence="1">Uncharacterized protein</fullName>
    </submittedName>
</protein>
<organism evidence="1 2">
    <name type="scientific">Anopheles minimus</name>
    <dbReference type="NCBI Taxonomy" id="112268"/>
    <lineage>
        <taxon>Eukaryota</taxon>
        <taxon>Metazoa</taxon>
        <taxon>Ecdysozoa</taxon>
        <taxon>Arthropoda</taxon>
        <taxon>Hexapoda</taxon>
        <taxon>Insecta</taxon>
        <taxon>Pterygota</taxon>
        <taxon>Neoptera</taxon>
        <taxon>Endopterygota</taxon>
        <taxon>Diptera</taxon>
        <taxon>Nematocera</taxon>
        <taxon>Culicoidea</taxon>
        <taxon>Culicidae</taxon>
        <taxon>Anophelinae</taxon>
        <taxon>Anopheles</taxon>
    </lineage>
</organism>
<dbReference type="Proteomes" id="UP000075920">
    <property type="component" value="Unassembled WGS sequence"/>
</dbReference>
<proteinExistence type="predicted"/>
<evidence type="ECO:0000313" key="1">
    <source>
        <dbReference type="EnsemblMetazoa" id="AMIN014670-PA"/>
    </source>
</evidence>
<reference evidence="2" key="1">
    <citation type="submission" date="2013-03" db="EMBL/GenBank/DDBJ databases">
        <title>The Genome Sequence of Anopheles minimus MINIMUS1.</title>
        <authorList>
            <consortium name="The Broad Institute Genomics Platform"/>
            <person name="Neafsey D.E."/>
            <person name="Walton C."/>
            <person name="Walker B."/>
            <person name="Young S.K."/>
            <person name="Zeng Q."/>
            <person name="Gargeya S."/>
            <person name="Fitzgerald M."/>
            <person name="Haas B."/>
            <person name="Abouelleil A."/>
            <person name="Allen A.W."/>
            <person name="Alvarado L."/>
            <person name="Arachchi H.M."/>
            <person name="Berlin A.M."/>
            <person name="Chapman S.B."/>
            <person name="Gainer-Dewar J."/>
            <person name="Goldberg J."/>
            <person name="Griggs A."/>
            <person name="Gujja S."/>
            <person name="Hansen M."/>
            <person name="Howarth C."/>
            <person name="Imamovic A."/>
            <person name="Ireland A."/>
            <person name="Larimer J."/>
            <person name="McCowan C."/>
            <person name="Murphy C."/>
            <person name="Pearson M."/>
            <person name="Poon T.W."/>
            <person name="Priest M."/>
            <person name="Roberts A."/>
            <person name="Saif S."/>
            <person name="Shea T."/>
            <person name="Sisk P."/>
            <person name="Sykes S."/>
            <person name="Wortman J."/>
            <person name="Nusbaum C."/>
            <person name="Birren B."/>
        </authorList>
    </citation>
    <scope>NUCLEOTIDE SEQUENCE [LARGE SCALE GENOMIC DNA]</scope>
    <source>
        <strain evidence="2">MINIMUS1</strain>
    </source>
</reference>
<name>A0A182WPS7_9DIPT</name>
<accession>A0A182WPS7</accession>
<dbReference type="VEuPathDB" id="VectorBase:AMIN014670"/>
<dbReference type="EnsemblMetazoa" id="AMIN014670-RA">
    <property type="protein sequence ID" value="AMIN014670-PA"/>
    <property type="gene ID" value="AMIN014670"/>
</dbReference>
<evidence type="ECO:0000313" key="2">
    <source>
        <dbReference type="Proteomes" id="UP000075920"/>
    </source>
</evidence>
<keyword evidence="2" id="KW-1185">Reference proteome</keyword>
<reference evidence="1" key="2">
    <citation type="submission" date="2020-05" db="UniProtKB">
        <authorList>
            <consortium name="EnsemblMetazoa"/>
        </authorList>
    </citation>
    <scope>IDENTIFICATION</scope>
    <source>
        <strain evidence="1">MINIMUS1</strain>
    </source>
</reference>